<name>A0ABP6QMY1_9ACTN</name>
<reference evidence="3" key="1">
    <citation type="journal article" date="2019" name="Int. J. Syst. Evol. Microbiol.">
        <title>The Global Catalogue of Microorganisms (GCM) 10K type strain sequencing project: providing services to taxonomists for standard genome sequencing and annotation.</title>
        <authorList>
            <consortium name="The Broad Institute Genomics Platform"/>
            <consortium name="The Broad Institute Genome Sequencing Center for Infectious Disease"/>
            <person name="Wu L."/>
            <person name="Ma J."/>
        </authorList>
    </citation>
    <scope>NUCLEOTIDE SEQUENCE [LARGE SCALE GENOMIC DNA]</scope>
    <source>
        <strain evidence="3">JCM 9377</strain>
    </source>
</reference>
<proteinExistence type="predicted"/>
<keyword evidence="1" id="KW-0620">Polyamine biosynthesis</keyword>
<dbReference type="Proteomes" id="UP001501237">
    <property type="component" value="Unassembled WGS sequence"/>
</dbReference>
<protein>
    <submittedName>
        <fullName evidence="2">Fused MFS/spermidine synthase</fullName>
    </submittedName>
</protein>
<evidence type="ECO:0000313" key="3">
    <source>
        <dbReference type="Proteomes" id="UP001501237"/>
    </source>
</evidence>
<keyword evidence="3" id="KW-1185">Reference proteome</keyword>
<dbReference type="EMBL" id="BAAAUV010000035">
    <property type="protein sequence ID" value="GAA3238396.1"/>
    <property type="molecule type" value="Genomic_DNA"/>
</dbReference>
<evidence type="ECO:0000256" key="1">
    <source>
        <dbReference type="ARBA" id="ARBA00023115"/>
    </source>
</evidence>
<dbReference type="InterPro" id="IPR029063">
    <property type="entry name" value="SAM-dependent_MTases_sf"/>
</dbReference>
<evidence type="ECO:0000313" key="2">
    <source>
        <dbReference type="EMBL" id="GAA3238396.1"/>
    </source>
</evidence>
<dbReference type="NCBIfam" id="NF037959">
    <property type="entry name" value="MFS_SpdSyn"/>
    <property type="match status" value="1"/>
</dbReference>
<sequence length="287" mass="30573">MSRSGGARRAADRPAEGRYPIAQGEAELVRDPDRDGGWVITIAGVPQSYVDLDDPRYLDFEYMRLLGDVVDHLDDGPLDAVHVGGAGCTLARYIGTTRPGSRQVVLELDGKLVQLVRDQLDLKSVRGLKVRIGDGREGVAALPAGADDLVVLDAFSGAVMPTALASREFVEDVARVLRADGVLLVNVADGSRLSFARRLAATVQSVFPHTLLLAEPGVLRGRRFGNLVLAGSRTGLPIASLTRISAGKPIPARCLDHEELARFASGYAPIHDGDEVEAPVPPASIFN</sequence>
<dbReference type="SUPFAM" id="SSF53335">
    <property type="entry name" value="S-adenosyl-L-methionine-dependent methyltransferases"/>
    <property type="match status" value="1"/>
</dbReference>
<dbReference type="RefSeq" id="WP_344838153.1">
    <property type="nucleotide sequence ID" value="NZ_BAAAUV010000035.1"/>
</dbReference>
<organism evidence="2 3">
    <name type="scientific">Actinocorallia longicatena</name>
    <dbReference type="NCBI Taxonomy" id="111803"/>
    <lineage>
        <taxon>Bacteria</taxon>
        <taxon>Bacillati</taxon>
        <taxon>Actinomycetota</taxon>
        <taxon>Actinomycetes</taxon>
        <taxon>Streptosporangiales</taxon>
        <taxon>Thermomonosporaceae</taxon>
        <taxon>Actinocorallia</taxon>
    </lineage>
</organism>
<dbReference type="Gene3D" id="3.40.50.150">
    <property type="entry name" value="Vaccinia Virus protein VP39"/>
    <property type="match status" value="1"/>
</dbReference>
<comment type="caution">
    <text evidence="2">The sequence shown here is derived from an EMBL/GenBank/DDBJ whole genome shotgun (WGS) entry which is preliminary data.</text>
</comment>
<accession>A0ABP6QMY1</accession>
<dbReference type="PANTHER" id="PTHR43317">
    <property type="entry name" value="THERMOSPERMINE SYNTHASE ACAULIS5"/>
    <property type="match status" value="1"/>
</dbReference>
<dbReference type="PANTHER" id="PTHR43317:SF1">
    <property type="entry name" value="THERMOSPERMINE SYNTHASE ACAULIS5"/>
    <property type="match status" value="1"/>
</dbReference>
<gene>
    <name evidence="2" type="ORF">GCM10010468_73890</name>
</gene>